<keyword evidence="3" id="KW-1185">Reference proteome</keyword>
<feature type="domain" description="DUF5801" evidence="1">
    <location>
        <begin position="108"/>
        <end position="210"/>
    </location>
</feature>
<reference evidence="2 3" key="1">
    <citation type="submission" date="2023-08" db="EMBL/GenBank/DDBJ databases">
        <title>Implementing the SeqCode for naming new Mesorhizobium species isolated from Vachellia karroo root nodules.</title>
        <authorList>
            <person name="Van Lill M."/>
        </authorList>
    </citation>
    <scope>NUCLEOTIDE SEQUENCE [LARGE SCALE GENOMIC DNA]</scope>
    <source>
        <strain evidence="2 3">MSK 1335</strain>
    </source>
</reference>
<dbReference type="RefSeq" id="WP_320232605.1">
    <property type="nucleotide sequence ID" value="NZ_JAVIJF010000006.1"/>
</dbReference>
<dbReference type="Pfam" id="PF19116">
    <property type="entry name" value="DUF5801"/>
    <property type="match status" value="2"/>
</dbReference>
<organism evidence="2 3">
    <name type="scientific">Mesorhizobium montanum</name>
    <dbReference type="NCBI Taxonomy" id="3072323"/>
    <lineage>
        <taxon>Bacteria</taxon>
        <taxon>Pseudomonadati</taxon>
        <taxon>Pseudomonadota</taxon>
        <taxon>Alphaproteobacteria</taxon>
        <taxon>Hyphomicrobiales</taxon>
        <taxon>Phyllobacteriaceae</taxon>
        <taxon>Mesorhizobium</taxon>
    </lineage>
</organism>
<name>A0ABU4ZLI1_9HYPH</name>
<gene>
    <name evidence="2" type="ORF">RFM68_10180</name>
</gene>
<evidence type="ECO:0000313" key="2">
    <source>
        <dbReference type="EMBL" id="MDX8524876.1"/>
    </source>
</evidence>
<sequence>MAITINGNLIIDEAASVQTSASDTEPTGVGPDNEVAWQTLLANMSSALKAELSALTLLPNDGETASDTSATFPQAAVRTIGSTSNDFIQIGTTVTDLQFSDKDGNTIAAGTPTEIYATHNGARIFLYTDASNNIVYGREGKSNGTTWDADPSGKVAFAIVMDETVTGTNVTGGSVWTIQYEALKQPNTSGIDDDDTSSLAGLVDVKATFTTTTEVGFKNFGSVPSGQDAWAAIEQSATAGTDTNDPDIIVSGLLPGSTVNVSSTGLGSNSQAVDPGEGLRVDLVDHVNYPHFPLTSTDVHDPAALSYSDGSDPGIEKHVTSVVKASFSLVQVNPGNANTTASIKLWALDDLADAQGTAFFSTASLGSDGLGGNQTKQQITSIKVYSDLTKTTLVQTIDSPAQQADGSYLISGLKVNYTVEFTVAEGSHMDRFVVQNNQPLKGSGSNVSFDLGNFLFSVANSTSGTEHTAIGGNLLFEDDGPTVTSTGNSQTVTDDESFLAIDNHANFAGLFSVNYGADGAGSSPNPTYGLSTAGGTSNLVDTATGTTVVMLQNGANVVGVAGTTLSDPIVFVISVDSLTGEVTLDQQRAVVHANANDPNDSVTLTGINLVKLTATATDGDGDAAAKTADITSSFKFLDDGPAITVNDSSGTYSAGAQGTWTEAPGADGFKSLSLALNSFEIDTHGTVTATPSNSSLTRTDNFHYSGSITADFTDDGVANNQTVQFTLTFDPNAGPSPSYDFELTTPPGGITKISSADGSLGAGGPDPVQTLTIGTKKIVFSAVNATAAVGDIEGNLDKTEAQIQTNPLPSYISSAAMNVSTSGIGLANNNFDGNALDGVDGQTTQGGAFDESFVVDPTAFLVSSMKIFIDNSVGGYDPSTEGIFYRTYTRNADNTVTAGAITKVADTDLTSEAGGQKSFVIPSVDGKNDLDAVQLFMGSGTVKIPVIEFNISTTFNPEPLNVKFTATIADGDNDTKQDPFSIQVASA</sequence>
<accession>A0ABU4ZLI1</accession>
<dbReference type="EMBL" id="JAVIJF010000006">
    <property type="protein sequence ID" value="MDX8524876.1"/>
    <property type="molecule type" value="Genomic_DNA"/>
</dbReference>
<feature type="domain" description="DUF5801" evidence="1">
    <location>
        <begin position="492"/>
        <end position="630"/>
    </location>
</feature>
<evidence type="ECO:0000259" key="1">
    <source>
        <dbReference type="Pfam" id="PF19116"/>
    </source>
</evidence>
<dbReference type="InterPro" id="IPR043824">
    <property type="entry name" value="DUF5801"/>
</dbReference>
<dbReference type="Proteomes" id="UP001276840">
    <property type="component" value="Unassembled WGS sequence"/>
</dbReference>
<comment type="caution">
    <text evidence="2">The sequence shown here is derived from an EMBL/GenBank/DDBJ whole genome shotgun (WGS) entry which is preliminary data.</text>
</comment>
<protein>
    <submittedName>
        <fullName evidence="2">DUF5801 repeats-in-toxin domain-containing protein</fullName>
    </submittedName>
</protein>
<evidence type="ECO:0000313" key="3">
    <source>
        <dbReference type="Proteomes" id="UP001276840"/>
    </source>
</evidence>
<proteinExistence type="predicted"/>